<name>A0A7V3RFA7_9BACT</name>
<evidence type="ECO:0000259" key="7">
    <source>
        <dbReference type="Pfam" id="PF10035"/>
    </source>
</evidence>
<evidence type="ECO:0000256" key="5">
    <source>
        <dbReference type="ARBA" id="ARBA00023136"/>
    </source>
</evidence>
<dbReference type="Pfam" id="PF10035">
    <property type="entry name" value="DUF2179"/>
    <property type="match status" value="1"/>
</dbReference>
<dbReference type="Pfam" id="PF02588">
    <property type="entry name" value="YitT_membrane"/>
    <property type="match status" value="1"/>
</dbReference>
<proteinExistence type="predicted"/>
<reference evidence="8" key="1">
    <citation type="journal article" date="2020" name="mSystems">
        <title>Genome- and Community-Level Interaction Insights into Carbon Utilization and Element Cycling Functions of Hydrothermarchaeota in Hydrothermal Sediment.</title>
        <authorList>
            <person name="Zhou Z."/>
            <person name="Liu Y."/>
            <person name="Xu W."/>
            <person name="Pan J."/>
            <person name="Luo Z.H."/>
            <person name="Li M."/>
        </authorList>
    </citation>
    <scope>NUCLEOTIDE SEQUENCE [LARGE SCALE GENOMIC DNA]</scope>
    <source>
        <strain evidence="8">SpSt-966</strain>
    </source>
</reference>
<keyword evidence="2" id="KW-1003">Cell membrane</keyword>
<feature type="transmembrane region" description="Helical" evidence="6">
    <location>
        <begin position="178"/>
        <end position="197"/>
    </location>
</feature>
<keyword evidence="5 6" id="KW-0472">Membrane</keyword>
<dbReference type="GO" id="GO:0005886">
    <property type="term" value="C:plasma membrane"/>
    <property type="evidence" value="ECO:0007669"/>
    <property type="project" value="UniProtKB-SubCell"/>
</dbReference>
<evidence type="ECO:0000256" key="4">
    <source>
        <dbReference type="ARBA" id="ARBA00022989"/>
    </source>
</evidence>
<evidence type="ECO:0000256" key="1">
    <source>
        <dbReference type="ARBA" id="ARBA00004651"/>
    </source>
</evidence>
<evidence type="ECO:0000256" key="6">
    <source>
        <dbReference type="SAM" id="Phobius"/>
    </source>
</evidence>
<feature type="transmembrane region" description="Helical" evidence="6">
    <location>
        <begin position="21"/>
        <end position="47"/>
    </location>
</feature>
<dbReference type="Gene3D" id="3.30.70.120">
    <property type="match status" value="1"/>
</dbReference>
<dbReference type="PANTHER" id="PTHR33545:SF5">
    <property type="entry name" value="UPF0750 MEMBRANE PROTEIN YITT"/>
    <property type="match status" value="1"/>
</dbReference>
<organism evidence="8">
    <name type="scientific">Mesoaciditoga lauensis</name>
    <dbReference type="NCBI Taxonomy" id="1495039"/>
    <lineage>
        <taxon>Bacteria</taxon>
        <taxon>Thermotogati</taxon>
        <taxon>Thermotogota</taxon>
        <taxon>Thermotogae</taxon>
        <taxon>Mesoaciditogales</taxon>
        <taxon>Mesoaciditogaceae</taxon>
        <taxon>Mesoaciditoga</taxon>
    </lineage>
</organism>
<feature type="transmembrane region" description="Helical" evidence="6">
    <location>
        <begin position="151"/>
        <end position="172"/>
    </location>
</feature>
<feature type="domain" description="DUF2179" evidence="7">
    <location>
        <begin position="226"/>
        <end position="280"/>
    </location>
</feature>
<gene>
    <name evidence="8" type="ORF">ENX73_05670</name>
</gene>
<dbReference type="AlphaFoldDB" id="A0A7V3RFA7"/>
<evidence type="ECO:0000256" key="3">
    <source>
        <dbReference type="ARBA" id="ARBA00022692"/>
    </source>
</evidence>
<dbReference type="InterPro" id="IPR051461">
    <property type="entry name" value="UPF0750_membrane"/>
</dbReference>
<dbReference type="EMBL" id="DTPE01000222">
    <property type="protein sequence ID" value="HGE75595.1"/>
    <property type="molecule type" value="Genomic_DNA"/>
</dbReference>
<comment type="caution">
    <text evidence="8">The sequence shown here is derived from an EMBL/GenBank/DDBJ whole genome shotgun (WGS) entry which is preliminary data.</text>
</comment>
<keyword evidence="3 6" id="KW-0812">Transmembrane</keyword>
<evidence type="ECO:0000256" key="2">
    <source>
        <dbReference type="ARBA" id="ARBA00022475"/>
    </source>
</evidence>
<accession>A0A7V3RFA7</accession>
<dbReference type="InterPro" id="IPR003740">
    <property type="entry name" value="YitT"/>
</dbReference>
<dbReference type="PIRSF" id="PIRSF006483">
    <property type="entry name" value="Membrane_protein_YitT"/>
    <property type="match status" value="1"/>
</dbReference>
<protein>
    <submittedName>
        <fullName evidence="8">YitT family protein</fullName>
    </submittedName>
</protein>
<feature type="transmembrane region" description="Helical" evidence="6">
    <location>
        <begin position="59"/>
        <end position="78"/>
    </location>
</feature>
<dbReference type="PANTHER" id="PTHR33545">
    <property type="entry name" value="UPF0750 MEMBRANE PROTEIN YITT-RELATED"/>
    <property type="match status" value="1"/>
</dbReference>
<evidence type="ECO:0000313" key="8">
    <source>
        <dbReference type="EMBL" id="HGE75595.1"/>
    </source>
</evidence>
<dbReference type="InterPro" id="IPR019264">
    <property type="entry name" value="DUF2179"/>
</dbReference>
<dbReference type="CDD" id="cd16380">
    <property type="entry name" value="YitT_C"/>
    <property type="match status" value="1"/>
</dbReference>
<feature type="transmembrane region" description="Helical" evidence="6">
    <location>
        <begin position="85"/>
        <end position="106"/>
    </location>
</feature>
<comment type="subcellular location">
    <subcellularLocation>
        <location evidence="1">Cell membrane</location>
        <topology evidence="1">Multi-pass membrane protein</topology>
    </subcellularLocation>
</comment>
<keyword evidence="4 6" id="KW-1133">Transmembrane helix</keyword>
<sequence length="289" mass="31504">MNKWKSWTLAKEYTLISLGDLITAIGVVSFLVPYNIAAGGASGIAIILHGLIPLIQIGIWMYIINGILILIAILILGVDFSFKTIYSTFLLSFFVDLFNSITPIPVYRGGDLMLATIFGSIITAFGMAIAFSQNGSTGGTDIVAKLFNKFFSIPLGQGVLIADVAIGVLAGFQYGVNIGMYAILAIVLNGLSIDFLMRGMEMSKQLFIVSNKNDEIAEYILKKLGHGITYIPTIGAYTNENYKMIMVVVRRREVAQLLGVVKKIDSKAFVVVEDIDKAFGEGFNDINKM</sequence>
<dbReference type="InterPro" id="IPR015867">
    <property type="entry name" value="N-reg_PII/ATP_PRibTrfase_C"/>
</dbReference>
<feature type="transmembrane region" description="Helical" evidence="6">
    <location>
        <begin position="112"/>
        <end position="131"/>
    </location>
</feature>